<dbReference type="InterPro" id="IPR001387">
    <property type="entry name" value="Cro/C1-type_HTH"/>
</dbReference>
<dbReference type="RefSeq" id="WP_090633368.1">
    <property type="nucleotide sequence ID" value="NZ_FOCP01000018.1"/>
</dbReference>
<dbReference type="InterPro" id="IPR010982">
    <property type="entry name" value="Lambda_DNA-bd_dom_sf"/>
</dbReference>
<dbReference type="GO" id="GO:0003677">
    <property type="term" value="F:DNA binding"/>
    <property type="evidence" value="ECO:0007669"/>
    <property type="project" value="InterPro"/>
</dbReference>
<dbReference type="OrthoDB" id="9788236at2"/>
<evidence type="ECO:0000313" key="3">
    <source>
        <dbReference type="Proteomes" id="UP000199459"/>
    </source>
</evidence>
<sequence>MFLVLDFPTMGTTTLAERLRLALNNKPGAKQKDLAEYCGVAQPSVTDWFNGETKNIIGIKLKLAAEFLGVNQVWLGTGKGEMYAPPEYTGDKKRDALIDIIKNAPEEYLGQLERNVHAVCQPKVKYGNDKNGNEKH</sequence>
<dbReference type="Gene3D" id="1.10.260.40">
    <property type="entry name" value="lambda repressor-like DNA-binding domains"/>
    <property type="match status" value="1"/>
</dbReference>
<dbReference type="Pfam" id="PF01381">
    <property type="entry name" value="HTH_3"/>
    <property type="match status" value="1"/>
</dbReference>
<name>A0A1H8GKP4_9PROT</name>
<proteinExistence type="predicted"/>
<dbReference type="SMART" id="SM00530">
    <property type="entry name" value="HTH_XRE"/>
    <property type="match status" value="1"/>
</dbReference>
<dbReference type="AlphaFoldDB" id="A0A1H8GKP4"/>
<dbReference type="Proteomes" id="UP000199459">
    <property type="component" value="Unassembled WGS sequence"/>
</dbReference>
<organism evidence="2 3">
    <name type="scientific">Nitrosomonas marina</name>
    <dbReference type="NCBI Taxonomy" id="917"/>
    <lineage>
        <taxon>Bacteria</taxon>
        <taxon>Pseudomonadati</taxon>
        <taxon>Pseudomonadota</taxon>
        <taxon>Betaproteobacteria</taxon>
        <taxon>Nitrosomonadales</taxon>
        <taxon>Nitrosomonadaceae</taxon>
        <taxon>Nitrosomonas</taxon>
    </lineage>
</organism>
<dbReference type="SUPFAM" id="SSF47413">
    <property type="entry name" value="lambda repressor-like DNA-binding domains"/>
    <property type="match status" value="1"/>
</dbReference>
<reference evidence="2 3" key="1">
    <citation type="submission" date="2016-10" db="EMBL/GenBank/DDBJ databases">
        <authorList>
            <person name="de Groot N.N."/>
        </authorList>
    </citation>
    <scope>NUCLEOTIDE SEQUENCE [LARGE SCALE GENOMIC DNA]</scope>
    <source>
        <strain evidence="2 3">Nm22</strain>
    </source>
</reference>
<dbReference type="CDD" id="cd00093">
    <property type="entry name" value="HTH_XRE"/>
    <property type="match status" value="1"/>
</dbReference>
<dbReference type="PROSITE" id="PS50943">
    <property type="entry name" value="HTH_CROC1"/>
    <property type="match status" value="1"/>
</dbReference>
<feature type="domain" description="HTH cro/C1-type" evidence="1">
    <location>
        <begin position="31"/>
        <end position="75"/>
    </location>
</feature>
<evidence type="ECO:0000259" key="1">
    <source>
        <dbReference type="PROSITE" id="PS50943"/>
    </source>
</evidence>
<accession>A0A1H8GKP4</accession>
<gene>
    <name evidence="2" type="ORF">SAMN05216325_11846</name>
</gene>
<protein>
    <submittedName>
        <fullName evidence="2">Transcriptional regulator, contains XRE-family HTH domain</fullName>
    </submittedName>
</protein>
<evidence type="ECO:0000313" key="2">
    <source>
        <dbReference type="EMBL" id="SEN43878.1"/>
    </source>
</evidence>
<dbReference type="EMBL" id="FOCP01000018">
    <property type="protein sequence ID" value="SEN43878.1"/>
    <property type="molecule type" value="Genomic_DNA"/>
</dbReference>